<protein>
    <submittedName>
        <fullName evidence="1">Uncharacterized protein</fullName>
    </submittedName>
</protein>
<comment type="caution">
    <text evidence="1">The sequence shown here is derived from an EMBL/GenBank/DDBJ whole genome shotgun (WGS) entry which is preliminary data.</text>
</comment>
<proteinExistence type="predicted"/>
<reference evidence="1 2" key="1">
    <citation type="journal article" date="2022" name="Hortic Res">
        <title>A haplotype resolved chromosomal level avocado genome allows analysis of novel avocado genes.</title>
        <authorList>
            <person name="Nath O."/>
            <person name="Fletcher S.J."/>
            <person name="Hayward A."/>
            <person name="Shaw L.M."/>
            <person name="Masouleh A.K."/>
            <person name="Furtado A."/>
            <person name="Henry R.J."/>
            <person name="Mitter N."/>
        </authorList>
    </citation>
    <scope>NUCLEOTIDE SEQUENCE [LARGE SCALE GENOMIC DNA]</scope>
    <source>
        <strain evidence="2">cv. Hass</strain>
    </source>
</reference>
<organism evidence="1 2">
    <name type="scientific">Persea americana</name>
    <name type="common">Avocado</name>
    <dbReference type="NCBI Taxonomy" id="3435"/>
    <lineage>
        <taxon>Eukaryota</taxon>
        <taxon>Viridiplantae</taxon>
        <taxon>Streptophyta</taxon>
        <taxon>Embryophyta</taxon>
        <taxon>Tracheophyta</taxon>
        <taxon>Spermatophyta</taxon>
        <taxon>Magnoliopsida</taxon>
        <taxon>Magnoliidae</taxon>
        <taxon>Laurales</taxon>
        <taxon>Lauraceae</taxon>
        <taxon>Persea</taxon>
    </lineage>
</organism>
<keyword evidence="2" id="KW-1185">Reference proteome</keyword>
<dbReference type="Proteomes" id="UP001234297">
    <property type="component" value="Chromosome 10"/>
</dbReference>
<gene>
    <name evidence="1" type="ORF">MRB53_030086</name>
</gene>
<sequence>MISLQLDISQKFDQVTHILNGLPEDYDPVVMNVAVANQAAQIPVAYLHGLVLDMEIRIAHHRASASSPLDQTSTALFIQKMVPITILAIVVDATVAIEDVANKGVVDPLNLKGQLKITMSLV</sequence>
<name>A0ACC2KL96_PERAE</name>
<dbReference type="EMBL" id="CM056818">
    <property type="protein sequence ID" value="KAJ8621557.1"/>
    <property type="molecule type" value="Genomic_DNA"/>
</dbReference>
<evidence type="ECO:0000313" key="1">
    <source>
        <dbReference type="EMBL" id="KAJ8621557.1"/>
    </source>
</evidence>
<accession>A0ACC2KL96</accession>
<evidence type="ECO:0000313" key="2">
    <source>
        <dbReference type="Proteomes" id="UP001234297"/>
    </source>
</evidence>